<feature type="transmembrane region" description="Helical" evidence="1">
    <location>
        <begin position="61"/>
        <end position="79"/>
    </location>
</feature>
<dbReference type="Proteomes" id="UP001148482">
    <property type="component" value="Unassembled WGS sequence"/>
</dbReference>
<comment type="caution">
    <text evidence="2">The sequence shown here is derived from an EMBL/GenBank/DDBJ whole genome shotgun (WGS) entry which is preliminary data.</text>
</comment>
<dbReference type="EMBL" id="JAPJDA010000008">
    <property type="protein sequence ID" value="MCX2837818.1"/>
    <property type="molecule type" value="Genomic_DNA"/>
</dbReference>
<gene>
    <name evidence="2" type="ORF">OQ279_06595</name>
</gene>
<organism evidence="2 3">
    <name type="scientific">Salinimicrobium profundisediminis</name>
    <dbReference type="NCBI Taxonomy" id="2994553"/>
    <lineage>
        <taxon>Bacteria</taxon>
        <taxon>Pseudomonadati</taxon>
        <taxon>Bacteroidota</taxon>
        <taxon>Flavobacteriia</taxon>
        <taxon>Flavobacteriales</taxon>
        <taxon>Flavobacteriaceae</taxon>
        <taxon>Salinimicrobium</taxon>
    </lineage>
</organism>
<evidence type="ECO:0000256" key="1">
    <source>
        <dbReference type="SAM" id="Phobius"/>
    </source>
</evidence>
<reference evidence="2" key="1">
    <citation type="submission" date="2022-11" db="EMBL/GenBank/DDBJ databases">
        <title>Salinimicrobium profundisediminis sp. nov., isolated from deep-sea sediment of the Mariana Trench.</title>
        <authorList>
            <person name="Fu H."/>
        </authorList>
    </citation>
    <scope>NUCLEOTIDE SEQUENCE</scope>
    <source>
        <strain evidence="2">MT39</strain>
    </source>
</reference>
<protein>
    <recommendedName>
        <fullName evidence="4">DoxX family membrane protein</fullName>
    </recommendedName>
</protein>
<keyword evidence="1" id="KW-0812">Transmembrane</keyword>
<sequence length="157" mass="17612">MNGIIQNLKWSYGVKTHWFRAVFRILLGLSLAYAGIGHLTFSRLEFVAQVPNWVPLSDDLVVVLSGLVEISLGLALVLLPKWKALMGWMVAIFFVLIFPGNIAQYLNGTDAFGLDTDHARLIRLFFQPVLILWALWSTGAYKAFVERNISSNSNNNS</sequence>
<accession>A0A9X3I0V2</accession>
<dbReference type="PANTHER" id="PTHR36974:SF1">
    <property type="entry name" value="DOXX FAMILY MEMBRANE PROTEIN"/>
    <property type="match status" value="1"/>
</dbReference>
<feature type="transmembrane region" description="Helical" evidence="1">
    <location>
        <begin position="125"/>
        <end position="144"/>
    </location>
</feature>
<feature type="transmembrane region" description="Helical" evidence="1">
    <location>
        <begin position="86"/>
        <end position="105"/>
    </location>
</feature>
<dbReference type="RefSeq" id="WP_266069063.1">
    <property type="nucleotide sequence ID" value="NZ_JAPJDA010000008.1"/>
</dbReference>
<dbReference type="PANTHER" id="PTHR36974">
    <property type="entry name" value="MEMBRANE PROTEIN-RELATED"/>
    <property type="match status" value="1"/>
</dbReference>
<dbReference type="AlphaFoldDB" id="A0A9X3I0V2"/>
<evidence type="ECO:0000313" key="3">
    <source>
        <dbReference type="Proteomes" id="UP001148482"/>
    </source>
</evidence>
<feature type="transmembrane region" description="Helical" evidence="1">
    <location>
        <begin position="21"/>
        <end position="41"/>
    </location>
</feature>
<evidence type="ECO:0008006" key="4">
    <source>
        <dbReference type="Google" id="ProtNLM"/>
    </source>
</evidence>
<proteinExistence type="predicted"/>
<keyword evidence="1" id="KW-1133">Transmembrane helix</keyword>
<name>A0A9X3I0V2_9FLAO</name>
<keyword evidence="1" id="KW-0472">Membrane</keyword>
<evidence type="ECO:0000313" key="2">
    <source>
        <dbReference type="EMBL" id="MCX2837818.1"/>
    </source>
</evidence>
<keyword evidence="3" id="KW-1185">Reference proteome</keyword>